<proteinExistence type="predicted"/>
<comment type="caution">
    <text evidence="1">The sequence shown here is derived from an EMBL/GenBank/DDBJ whole genome shotgun (WGS) entry which is preliminary data.</text>
</comment>
<dbReference type="EMBL" id="BAAAWD010000007">
    <property type="protein sequence ID" value="GAA3006993.1"/>
    <property type="molecule type" value="Genomic_DNA"/>
</dbReference>
<name>A0ABP6KF32_9ACTN</name>
<organism evidence="1 2">
    <name type="scientific">Streptosporangium longisporum</name>
    <dbReference type="NCBI Taxonomy" id="46187"/>
    <lineage>
        <taxon>Bacteria</taxon>
        <taxon>Bacillati</taxon>
        <taxon>Actinomycetota</taxon>
        <taxon>Actinomycetes</taxon>
        <taxon>Streptosporangiales</taxon>
        <taxon>Streptosporangiaceae</taxon>
        <taxon>Streptosporangium</taxon>
    </lineage>
</organism>
<evidence type="ECO:0000313" key="1">
    <source>
        <dbReference type="EMBL" id="GAA3006993.1"/>
    </source>
</evidence>
<reference evidence="2" key="1">
    <citation type="journal article" date="2019" name="Int. J. Syst. Evol. Microbiol.">
        <title>The Global Catalogue of Microorganisms (GCM) 10K type strain sequencing project: providing services to taxonomists for standard genome sequencing and annotation.</title>
        <authorList>
            <consortium name="The Broad Institute Genomics Platform"/>
            <consortium name="The Broad Institute Genome Sequencing Center for Infectious Disease"/>
            <person name="Wu L."/>
            <person name="Ma J."/>
        </authorList>
    </citation>
    <scope>NUCLEOTIDE SEQUENCE [LARGE SCALE GENOMIC DNA]</scope>
    <source>
        <strain evidence="2">JCM 3106</strain>
    </source>
</reference>
<dbReference type="RefSeq" id="WP_344894816.1">
    <property type="nucleotide sequence ID" value="NZ_BAAAWD010000007.1"/>
</dbReference>
<protein>
    <submittedName>
        <fullName evidence="1">Uncharacterized protein</fullName>
    </submittedName>
</protein>
<accession>A0ABP6KF32</accession>
<keyword evidence="2" id="KW-1185">Reference proteome</keyword>
<sequence>MPTDIDPGKGPHATRGNRTTRRALHLSLLAGLATSAIVTTPSTGHAATGAEVRVNQNTISHIAGAGEANRVRFSRSGTKIMVQDAVPITPGDGCDEVNATTVSCTSNGVGAIVALLGDGSDSIVIDIPMSSYVDGGPGSDAYYGGTAPTTSQVFYLGGEGSDWVSYQLTAQPARVTLDSRNNDGRIGLDQDNIQPSVENVILNQAVTTQGIPPAPAG</sequence>
<evidence type="ECO:0000313" key="2">
    <source>
        <dbReference type="Proteomes" id="UP001499930"/>
    </source>
</evidence>
<gene>
    <name evidence="1" type="ORF">GCM10017559_31220</name>
</gene>
<dbReference type="Proteomes" id="UP001499930">
    <property type="component" value="Unassembled WGS sequence"/>
</dbReference>